<protein>
    <recommendedName>
        <fullName evidence="4">RRM domain-containing protein</fullName>
    </recommendedName>
</protein>
<comment type="caution">
    <text evidence="2">The sequence shown here is derived from an EMBL/GenBank/DDBJ whole genome shotgun (WGS) entry which is preliminary data.</text>
</comment>
<feature type="compositionally biased region" description="Low complexity" evidence="1">
    <location>
        <begin position="223"/>
        <end position="241"/>
    </location>
</feature>
<feature type="region of interest" description="Disordered" evidence="1">
    <location>
        <begin position="306"/>
        <end position="339"/>
    </location>
</feature>
<accession>A0AAW1QXP0</accession>
<evidence type="ECO:0000313" key="2">
    <source>
        <dbReference type="EMBL" id="KAK9826294.1"/>
    </source>
</evidence>
<gene>
    <name evidence="2" type="ORF">WJX74_006314</name>
</gene>
<feature type="region of interest" description="Disordered" evidence="1">
    <location>
        <begin position="694"/>
        <end position="716"/>
    </location>
</feature>
<evidence type="ECO:0008006" key="4">
    <source>
        <dbReference type="Google" id="ProtNLM"/>
    </source>
</evidence>
<feature type="region of interest" description="Disordered" evidence="1">
    <location>
        <begin position="544"/>
        <end position="564"/>
    </location>
</feature>
<evidence type="ECO:0000313" key="3">
    <source>
        <dbReference type="Proteomes" id="UP001438707"/>
    </source>
</evidence>
<dbReference type="AlphaFoldDB" id="A0AAW1QXP0"/>
<feature type="compositionally biased region" description="Low complexity" evidence="1">
    <location>
        <begin position="151"/>
        <end position="161"/>
    </location>
</feature>
<proteinExistence type="predicted"/>
<feature type="region of interest" description="Disordered" evidence="1">
    <location>
        <begin position="219"/>
        <end position="271"/>
    </location>
</feature>
<reference evidence="2 3" key="1">
    <citation type="journal article" date="2024" name="Nat. Commun.">
        <title>Phylogenomics reveals the evolutionary origins of lichenization in chlorophyte algae.</title>
        <authorList>
            <person name="Puginier C."/>
            <person name="Libourel C."/>
            <person name="Otte J."/>
            <person name="Skaloud P."/>
            <person name="Haon M."/>
            <person name="Grisel S."/>
            <person name="Petersen M."/>
            <person name="Berrin J.G."/>
            <person name="Delaux P.M."/>
            <person name="Dal Grande F."/>
            <person name="Keller J."/>
        </authorList>
    </citation>
    <scope>NUCLEOTIDE SEQUENCE [LARGE SCALE GENOMIC DNA]</scope>
    <source>
        <strain evidence="2 3">SAG 2145</strain>
    </source>
</reference>
<feature type="region of interest" description="Disordered" evidence="1">
    <location>
        <begin position="358"/>
        <end position="436"/>
    </location>
</feature>
<sequence>MVDEIQQRFGATKIIASAGMPHLERSVEAIRGLEGIHVLKYLKPSTAQPGVPIQRPYHQLNNVLQKLLASVTPGKAVLLITADPSFVATLIDAQMQACRVWLLTDGSVAASSLQSTADWTLPWSTFLSSCHGISIPAGSMERRLVPAFNQSRSGSTLSSQSHITEGESRRPTTEASDAASTTSPGLTALQAAVPQLAMFAPTGHTVAVGGHMGASGGQLLATGGSASSHGSSSTVQQQSSSLNDDSFPEYQENGSSLSSIIDKPPAGNRSHQLAIHEQEHQSVPQTGSHAMAGSNERVLATTGMDETSYPSVMGQDVGHEDENKGLDMPPGFSTLHSEAKQQASQLLTVGSFLRGAASTSLPPIDQAKPEKHAQHMTSEQLTPPSTQQIDGTSERADFPSASTGEQVEETAEMSKSQGSSEGRLKPQEKGANTNRAPLLEKYPTRAGKAEFDYCSVRVQPFPDRFSRDDIHDICFKFGREIGAVQAVWSGLGTRSGRPYGGIQFVEMRHAKVACSGHVLRLKGMGGVIFKLVPMPWEGTPCLPSMPASAQPDEEEYGDQDPSAVSPTAQAAATLPQPAHAPAVDMDLLYMMDALTIAVKGFPENMDHGATLRSARQVSLSVNGIRLQIMAWQGPVAVAMARRVSPNGAVHPSSTRSHGTTSQATAPQYGPSTALVNLMGNRLSATTIQDAYPARFSSHPQHGKIEDSSQSAQSGGGIYNGRLQRAAASLREAVWQVEHLTGPGHLAAATAWVVYHCILRGQPAGKEAAALAGGLQSALAALQVSWNDSGLLESGQLLPLDTSPIALPYKDQSSRCRRAVNNINNTVYALLKAELTLNFTKGSPLSLSIFANLGKRMFILSHCQAMIQTFASNLRCTVAVVADPTDNEPQISRSYNMQLLVTGQLADIMELRRRTGRACDDLQLCQETVQLSPESITFAPLKEEYSLMSFARGTIQAIDIDRTSFCTSAKHEGRSPALLTSITTADSDSLQSAVDEYNKVVKGLADIRPLSYGLDNPQAEKALLTFEPNTPGLLLPGQHGTLIAFSTSGRQAEALLAEFQKHAGI</sequence>
<dbReference type="EMBL" id="JALJOS010000021">
    <property type="protein sequence ID" value="KAK9826294.1"/>
    <property type="molecule type" value="Genomic_DNA"/>
</dbReference>
<feature type="compositionally biased region" description="Polar residues" evidence="1">
    <location>
        <begin position="651"/>
        <end position="670"/>
    </location>
</feature>
<organism evidence="2 3">
    <name type="scientific">Apatococcus lobatus</name>
    <dbReference type="NCBI Taxonomy" id="904363"/>
    <lineage>
        <taxon>Eukaryota</taxon>
        <taxon>Viridiplantae</taxon>
        <taxon>Chlorophyta</taxon>
        <taxon>core chlorophytes</taxon>
        <taxon>Trebouxiophyceae</taxon>
        <taxon>Chlorellales</taxon>
        <taxon>Chlorellaceae</taxon>
        <taxon>Apatococcus</taxon>
    </lineage>
</organism>
<feature type="region of interest" description="Disordered" evidence="1">
    <location>
        <begin position="149"/>
        <end position="184"/>
    </location>
</feature>
<keyword evidence="3" id="KW-1185">Reference proteome</keyword>
<feature type="region of interest" description="Disordered" evidence="1">
    <location>
        <begin position="646"/>
        <end position="670"/>
    </location>
</feature>
<feature type="compositionally biased region" description="Polar residues" evidence="1">
    <location>
        <begin position="375"/>
        <end position="391"/>
    </location>
</feature>
<evidence type="ECO:0000256" key="1">
    <source>
        <dbReference type="SAM" id="MobiDB-lite"/>
    </source>
</evidence>
<dbReference type="Proteomes" id="UP001438707">
    <property type="component" value="Unassembled WGS sequence"/>
</dbReference>
<name>A0AAW1QXP0_9CHLO</name>
<feature type="compositionally biased region" description="Low complexity" evidence="1">
    <location>
        <begin position="173"/>
        <end position="183"/>
    </location>
</feature>